<feature type="transmembrane region" description="Helical" evidence="1">
    <location>
        <begin position="26"/>
        <end position="44"/>
    </location>
</feature>
<dbReference type="AlphaFoldDB" id="A0A1F7RYM9"/>
<comment type="caution">
    <text evidence="2">The sequence shown here is derived from an EMBL/GenBank/DDBJ whole genome shotgun (WGS) entry which is preliminary data.</text>
</comment>
<proteinExistence type="predicted"/>
<gene>
    <name evidence="2" type="ORF">A2149_05670</name>
</gene>
<accession>A0A1F7RYM9</accession>
<dbReference type="Proteomes" id="UP000178435">
    <property type="component" value="Unassembled WGS sequence"/>
</dbReference>
<sequence length="59" mass="6767">MKNVLLAVHVVRVALRELSLQVKQYILLIRLSVLTVVLAPRFVLWTHVKLKVLEDGGDY</sequence>
<dbReference type="EMBL" id="MGDF01000040">
    <property type="protein sequence ID" value="OGL46642.1"/>
    <property type="molecule type" value="Genomic_DNA"/>
</dbReference>
<evidence type="ECO:0000256" key="1">
    <source>
        <dbReference type="SAM" id="Phobius"/>
    </source>
</evidence>
<protein>
    <submittedName>
        <fullName evidence="2">Uncharacterized protein</fullName>
    </submittedName>
</protein>
<evidence type="ECO:0000313" key="2">
    <source>
        <dbReference type="EMBL" id="OGL46642.1"/>
    </source>
</evidence>
<organism evidence="2 3">
    <name type="scientific">Candidatus Schekmanbacteria bacterium RBG_16_38_11</name>
    <dbReference type="NCBI Taxonomy" id="1817880"/>
    <lineage>
        <taxon>Bacteria</taxon>
        <taxon>Candidatus Schekmaniibacteriota</taxon>
    </lineage>
</organism>
<reference evidence="2 3" key="1">
    <citation type="journal article" date="2016" name="Nat. Commun.">
        <title>Thousands of microbial genomes shed light on interconnected biogeochemical processes in an aquifer system.</title>
        <authorList>
            <person name="Anantharaman K."/>
            <person name="Brown C.T."/>
            <person name="Hug L.A."/>
            <person name="Sharon I."/>
            <person name="Castelle C.J."/>
            <person name="Probst A.J."/>
            <person name="Thomas B.C."/>
            <person name="Singh A."/>
            <person name="Wilkins M.J."/>
            <person name="Karaoz U."/>
            <person name="Brodie E.L."/>
            <person name="Williams K.H."/>
            <person name="Hubbard S.S."/>
            <person name="Banfield J.F."/>
        </authorList>
    </citation>
    <scope>NUCLEOTIDE SEQUENCE [LARGE SCALE GENOMIC DNA]</scope>
</reference>
<name>A0A1F7RYM9_9BACT</name>
<keyword evidence="1" id="KW-0812">Transmembrane</keyword>
<keyword evidence="1" id="KW-0472">Membrane</keyword>
<evidence type="ECO:0000313" key="3">
    <source>
        <dbReference type="Proteomes" id="UP000178435"/>
    </source>
</evidence>
<keyword evidence="1" id="KW-1133">Transmembrane helix</keyword>